<keyword evidence="5 6" id="KW-0539">Nucleus</keyword>
<keyword evidence="3 6" id="KW-0805">Transcription regulation</keyword>
<evidence type="ECO:0000256" key="3">
    <source>
        <dbReference type="ARBA" id="ARBA00023015"/>
    </source>
</evidence>
<evidence type="ECO:0000256" key="5">
    <source>
        <dbReference type="ARBA" id="ARBA00023242"/>
    </source>
</evidence>
<feature type="region of interest" description="Disordered" evidence="7">
    <location>
        <begin position="330"/>
        <end position="352"/>
    </location>
</feature>
<evidence type="ECO:0000256" key="7">
    <source>
        <dbReference type="SAM" id="MobiDB-lite"/>
    </source>
</evidence>
<comment type="similarity">
    <text evidence="2 6">Belongs to the enhancer of polycomb family.</text>
</comment>
<feature type="region of interest" description="Disordered" evidence="7">
    <location>
        <begin position="579"/>
        <end position="609"/>
    </location>
</feature>
<evidence type="ECO:0000256" key="2">
    <source>
        <dbReference type="ARBA" id="ARBA00008035"/>
    </source>
</evidence>
<evidence type="ECO:0000256" key="6">
    <source>
        <dbReference type="RuleBase" id="RU361124"/>
    </source>
</evidence>
<dbReference type="AlphaFoldDB" id="A0A5S6QJC2"/>
<dbReference type="Pfam" id="PF10513">
    <property type="entry name" value="EPL1"/>
    <property type="match status" value="1"/>
</dbReference>
<dbReference type="PANTHER" id="PTHR14898">
    <property type="entry name" value="ENHANCER OF POLYCOMB"/>
    <property type="match status" value="1"/>
</dbReference>
<dbReference type="STRING" id="70415.A0A5S6QJC2"/>
<dbReference type="WBParaSite" id="TMUE_2000007259.1">
    <property type="protein sequence ID" value="TMUE_2000007259.1"/>
    <property type="gene ID" value="WBGene00294742"/>
</dbReference>
<dbReference type="Proteomes" id="UP000046395">
    <property type="component" value="Unassembled WGS sequence"/>
</dbReference>
<keyword evidence="9" id="KW-1185">Reference proteome</keyword>
<protein>
    <recommendedName>
        <fullName evidence="6">Enhancer of polycomb-like protein</fullName>
    </recommendedName>
</protein>
<name>A0A5S6QJC2_TRIMR</name>
<dbReference type="GO" id="GO:0005634">
    <property type="term" value="C:nucleus"/>
    <property type="evidence" value="ECO:0007669"/>
    <property type="project" value="UniProtKB-SubCell"/>
</dbReference>
<keyword evidence="4 6" id="KW-0804">Transcription</keyword>
<evidence type="ECO:0000313" key="10">
    <source>
        <dbReference type="WBParaSite" id="TMUE_2000007259.1"/>
    </source>
</evidence>
<evidence type="ECO:0000259" key="8">
    <source>
        <dbReference type="Pfam" id="PF10513"/>
    </source>
</evidence>
<dbReference type="GO" id="GO:0006357">
    <property type="term" value="P:regulation of transcription by RNA polymerase II"/>
    <property type="evidence" value="ECO:0007669"/>
    <property type="project" value="InterPro"/>
</dbReference>
<evidence type="ECO:0000256" key="4">
    <source>
        <dbReference type="ARBA" id="ARBA00023163"/>
    </source>
</evidence>
<comment type="subcellular location">
    <subcellularLocation>
        <location evidence="1 6">Nucleus</location>
    </subcellularLocation>
</comment>
<dbReference type="GO" id="GO:0035267">
    <property type="term" value="C:NuA4 histone acetyltransferase complex"/>
    <property type="evidence" value="ECO:0007669"/>
    <property type="project" value="InterPro"/>
</dbReference>
<dbReference type="InterPro" id="IPR024943">
    <property type="entry name" value="Enhancer_polycomb"/>
</dbReference>
<feature type="compositionally biased region" description="Polar residues" evidence="7">
    <location>
        <begin position="579"/>
        <end position="606"/>
    </location>
</feature>
<sequence>MSKLTFRARALDCIKRLPLYRKDELPDLAEYAANQRSVPAMPSGMEKEEEMELHLQQVISARQSVSKPIQPFDVYIPIPRVETERNRYEGLYNSDFVQPKRFITTQNATPNLMDYDMDSEDEVWLETVGEKLNIERKAFEDIMGSLETRSQLEIITLDEARAFFNLSTNVVDELYNYWLNKRKSGRSLIPQVLTDNRDFSLIAYIAFRRRVEKMATRKHRKSEQDTVVRASVTKKSIHIAGVDVTGSVVERDNMRAGFIMDAIEAICASFCTRDWKTGTSGLLKRCKSSPAVVTKKNEVSHRRRLKKPMLCKGEMRKSPVAQKTLPVTGRKTQGALRPAENNQADQMDIHNPDGRFTFRRKRNCVYYLPASSPSSGISASSREAFYPVHLRSQLLYGDDSLRFAGFCRRRRARGGRVVFDRLLEVNENWSKSANNSVPVNERNIVYKPQSALSNSKNDLEICDLNFLVDSNRDRLDVAKYNEPEKNWHFSVRFGIHLPPECEDSPSVIGLRINAIHRKRQGNSHFSEPQPKKMLFDLMLSDAEWPNVAVQTAEQPPKPTACLSSDGTLAHVYPDAKSCQPGSSLRASPLPQMQGSSSPVAETSPDCTSPLKKQALEDNCHIAVDRGRKPPNYYKNVEKCHCPPESCSSSLPSTAGTSINSVGTYRNAAVPSTQNVTNFKNAVSVDHGNYVSFSPVDGRDVHPVLTNGATSSNIMSQQNGNGSFSNTGSVDADSVVCKPSQTECLSTSVTPYRIDCSSFRCVVGYAWNTLVHKTGTRFKLF</sequence>
<proteinExistence type="inferred from homology"/>
<reference evidence="10" key="1">
    <citation type="submission" date="2019-12" db="UniProtKB">
        <authorList>
            <consortium name="WormBaseParasite"/>
        </authorList>
    </citation>
    <scope>IDENTIFICATION</scope>
</reference>
<dbReference type="InterPro" id="IPR019542">
    <property type="entry name" value="Enhancer_polycomb-like_N"/>
</dbReference>
<accession>A0A5S6QJC2</accession>
<organism evidence="9 10">
    <name type="scientific">Trichuris muris</name>
    <name type="common">Mouse whipworm</name>
    <dbReference type="NCBI Taxonomy" id="70415"/>
    <lineage>
        <taxon>Eukaryota</taxon>
        <taxon>Metazoa</taxon>
        <taxon>Ecdysozoa</taxon>
        <taxon>Nematoda</taxon>
        <taxon>Enoplea</taxon>
        <taxon>Dorylaimia</taxon>
        <taxon>Trichinellida</taxon>
        <taxon>Trichuridae</taxon>
        <taxon>Trichuris</taxon>
    </lineage>
</organism>
<evidence type="ECO:0000256" key="1">
    <source>
        <dbReference type="ARBA" id="ARBA00004123"/>
    </source>
</evidence>
<feature type="domain" description="Enhancer of polycomb-like N-terminal" evidence="8">
    <location>
        <begin position="8"/>
        <end position="148"/>
    </location>
</feature>
<evidence type="ECO:0000313" key="9">
    <source>
        <dbReference type="Proteomes" id="UP000046395"/>
    </source>
</evidence>